<accession>A0A2P2J370</accession>
<sequence length="40" mass="4425">MIGPAQFSQKLAKLLSKDKFFPAAFLLRSTHNSNAAVFDN</sequence>
<proteinExistence type="predicted"/>
<dbReference type="AlphaFoldDB" id="A0A2P2J370"/>
<name>A0A2P2J370_RHIMU</name>
<protein>
    <submittedName>
        <fullName evidence="1">Uncharacterized protein</fullName>
    </submittedName>
</protein>
<organism evidence="1">
    <name type="scientific">Rhizophora mucronata</name>
    <name type="common">Asiatic mangrove</name>
    <dbReference type="NCBI Taxonomy" id="61149"/>
    <lineage>
        <taxon>Eukaryota</taxon>
        <taxon>Viridiplantae</taxon>
        <taxon>Streptophyta</taxon>
        <taxon>Embryophyta</taxon>
        <taxon>Tracheophyta</taxon>
        <taxon>Spermatophyta</taxon>
        <taxon>Magnoliopsida</taxon>
        <taxon>eudicotyledons</taxon>
        <taxon>Gunneridae</taxon>
        <taxon>Pentapetalae</taxon>
        <taxon>rosids</taxon>
        <taxon>fabids</taxon>
        <taxon>Malpighiales</taxon>
        <taxon>Rhizophoraceae</taxon>
        <taxon>Rhizophora</taxon>
    </lineage>
</organism>
<dbReference type="EMBL" id="GGEC01007449">
    <property type="protein sequence ID" value="MBW87932.1"/>
    <property type="molecule type" value="Transcribed_RNA"/>
</dbReference>
<evidence type="ECO:0000313" key="1">
    <source>
        <dbReference type="EMBL" id="MBW87932.1"/>
    </source>
</evidence>
<reference evidence="1" key="1">
    <citation type="submission" date="2018-02" db="EMBL/GenBank/DDBJ databases">
        <title>Rhizophora mucronata_Transcriptome.</title>
        <authorList>
            <person name="Meera S.P."/>
            <person name="Sreeshan A."/>
            <person name="Augustine A."/>
        </authorList>
    </citation>
    <scope>NUCLEOTIDE SEQUENCE</scope>
    <source>
        <tissue evidence="1">Leaf</tissue>
    </source>
</reference>